<dbReference type="Gene3D" id="3.10.180.10">
    <property type="entry name" value="2,3-Dihydroxybiphenyl 1,2-Dioxygenase, domain 1"/>
    <property type="match status" value="1"/>
</dbReference>
<reference evidence="3 5" key="3">
    <citation type="submission" date="2022-09" db="EMBL/GenBank/DDBJ databases">
        <title>The outer-membrane cytochrome OmcA is essential for infection of Shewanella oneidensis by a zebrafish-associated bacteriophage.</title>
        <authorList>
            <person name="Grenfell A.W."/>
            <person name="Intile P."/>
            <person name="Mcfarlane J."/>
            <person name="Leung D."/>
            <person name="Abdalla K."/>
            <person name="Wold M."/>
            <person name="Kees E."/>
            <person name="Gralnick J."/>
        </authorList>
    </citation>
    <scope>NUCLEOTIDE SEQUENCE [LARGE SCALE GENOMIC DNA]</scope>
    <source>
        <strain evidence="3 5">NF-5</strain>
    </source>
</reference>
<evidence type="ECO:0000313" key="3">
    <source>
        <dbReference type="EMBL" id="MDI5833857.1"/>
    </source>
</evidence>
<dbReference type="RefSeq" id="WP_037428235.1">
    <property type="nucleotide sequence ID" value="NZ_AP025014.1"/>
</dbReference>
<feature type="domain" description="Glyoxalase-like" evidence="1">
    <location>
        <begin position="10"/>
        <end position="118"/>
    </location>
</feature>
<dbReference type="Proteomes" id="UP001159075">
    <property type="component" value="Unassembled WGS sequence"/>
</dbReference>
<sequence>MAKVIGLGGIFFKSTDPVALATWYKTHLEIPIENWGGAAFYHSDKSIPSYHVWTPFDDNTTYFAPTNKSFMVNFIVDDLEQALLQVTQGGGEQIGDIEDSEFGRFGWFIDPDGNKVELWQPSAIPPMS</sequence>
<dbReference type="InterPro" id="IPR052164">
    <property type="entry name" value="Anthracycline_SecMetBiosynth"/>
</dbReference>
<comment type="caution">
    <text evidence="2">The sequence shown here is derived from an EMBL/GenBank/DDBJ whole genome shotgun (WGS) entry which is preliminary data.</text>
</comment>
<keyword evidence="5" id="KW-1185">Reference proteome</keyword>
<evidence type="ECO:0000313" key="5">
    <source>
        <dbReference type="Proteomes" id="UP001159075"/>
    </source>
</evidence>
<dbReference type="PANTHER" id="PTHR33993:SF5">
    <property type="entry name" value="GLYOXALASE"/>
    <property type="match status" value="1"/>
</dbReference>
<dbReference type="EMBL" id="JASGOQ010000001">
    <property type="protein sequence ID" value="MDV5390865.1"/>
    <property type="molecule type" value="Genomic_DNA"/>
</dbReference>
<proteinExistence type="predicted"/>
<dbReference type="Proteomes" id="UP001152518">
    <property type="component" value="Unassembled WGS sequence"/>
</dbReference>
<evidence type="ECO:0000313" key="4">
    <source>
        <dbReference type="EMBL" id="MDV5390865.1"/>
    </source>
</evidence>
<protein>
    <submittedName>
        <fullName evidence="2">Glyoxalase/bleomycin resistance/dioxygenase family protein</fullName>
    </submittedName>
    <submittedName>
        <fullName evidence="4">VOC family protein</fullName>
    </submittedName>
</protein>
<dbReference type="SUPFAM" id="SSF54593">
    <property type="entry name" value="Glyoxalase/Bleomycin resistance protein/Dihydroxybiphenyl dioxygenase"/>
    <property type="match status" value="1"/>
</dbReference>
<dbReference type="Proteomes" id="UP001187859">
    <property type="component" value="Unassembled WGS sequence"/>
</dbReference>
<dbReference type="GeneID" id="75188135"/>
<reference evidence="2" key="1">
    <citation type="journal article" date="2019" name="Int J Environ Res Public Health">
        <title>Characterization of Chromosome-Mediated BlaOXA-894 in Shewanella xiamenensis Isolated from Pig Wastewater.</title>
        <authorList>
            <person name="Zou H."/>
            <person name="Zhou Z."/>
            <person name="Xia H."/>
            <person name="Zhao Q."/>
            <person name="Li X."/>
        </authorList>
    </citation>
    <scope>NUCLEOTIDE SEQUENCE</scope>
    <source>
        <strain evidence="2">2015oxa</strain>
    </source>
</reference>
<gene>
    <name evidence="2" type="ORF">E2650_03795</name>
    <name evidence="3" type="ORF">ODY93_19915</name>
    <name evidence="4" type="ORF">QM089_11475</name>
</gene>
<dbReference type="AlphaFoldDB" id="A0A1E3V2G9"/>
<organism evidence="2">
    <name type="scientific">Shewanella xiamenensis</name>
    <dbReference type="NCBI Taxonomy" id="332186"/>
    <lineage>
        <taxon>Bacteria</taxon>
        <taxon>Pseudomonadati</taxon>
        <taxon>Pseudomonadota</taxon>
        <taxon>Gammaproteobacteria</taxon>
        <taxon>Alteromonadales</taxon>
        <taxon>Shewanellaceae</taxon>
        <taxon>Shewanella</taxon>
    </lineage>
</organism>
<dbReference type="InterPro" id="IPR029068">
    <property type="entry name" value="Glyas_Bleomycin-R_OHBP_Dase"/>
</dbReference>
<dbReference type="InterPro" id="IPR041581">
    <property type="entry name" value="Glyoxalase_6"/>
</dbReference>
<evidence type="ECO:0000259" key="1">
    <source>
        <dbReference type="Pfam" id="PF18029"/>
    </source>
</evidence>
<reference evidence="4" key="4">
    <citation type="submission" date="2023-05" db="EMBL/GenBank/DDBJ databases">
        <title>Colonisation of extended spectrum b-lactamase- and carbapenemase-producing bacteria on hospital surfaces from low- and middle-income countries.</title>
        <authorList>
            <person name="Nieto-Rosado M."/>
            <person name="Sands K."/>
            <person name="Iregbu K."/>
            <person name="Zahra R."/>
            <person name="Mazarati J.B."/>
            <person name="Mehtar S."/>
            <person name="Barnards-Group B."/>
            <person name="Walsh T.R."/>
        </authorList>
    </citation>
    <scope>NUCLEOTIDE SEQUENCE</scope>
    <source>
        <strain evidence="4">PP-E493</strain>
    </source>
</reference>
<dbReference type="PANTHER" id="PTHR33993">
    <property type="entry name" value="GLYOXALASE-RELATED"/>
    <property type="match status" value="1"/>
</dbReference>
<dbReference type="OrthoDB" id="9799428at2"/>
<dbReference type="Pfam" id="PF18029">
    <property type="entry name" value="Glyoxalase_6"/>
    <property type="match status" value="1"/>
</dbReference>
<name>A0A1E3V2G9_9GAMM</name>
<reference evidence="2" key="2">
    <citation type="submission" date="2019-04" db="EMBL/GenBank/DDBJ databases">
        <authorList>
            <person name="Zou H."/>
        </authorList>
    </citation>
    <scope>NUCLEOTIDE SEQUENCE</scope>
    <source>
        <strain evidence="2">2015oxa</strain>
    </source>
</reference>
<dbReference type="EMBL" id="JAOTLW010000028">
    <property type="protein sequence ID" value="MDI5833857.1"/>
    <property type="molecule type" value="Genomic_DNA"/>
</dbReference>
<accession>A0A1E3V2G9</accession>
<evidence type="ECO:0000313" key="2">
    <source>
        <dbReference type="EMBL" id="MDG5899046.1"/>
    </source>
</evidence>
<dbReference type="EMBL" id="SUNE01000002">
    <property type="protein sequence ID" value="MDG5899046.1"/>
    <property type="molecule type" value="Genomic_DNA"/>
</dbReference>